<reference evidence="1" key="1">
    <citation type="submission" date="2018-06" db="EMBL/GenBank/DDBJ databases">
        <authorList>
            <person name="Zhirakovskaya E."/>
        </authorList>
    </citation>
    <scope>NUCLEOTIDE SEQUENCE</scope>
</reference>
<proteinExistence type="predicted"/>
<gene>
    <name evidence="1" type="ORF">MNBD_PLANCTO02-115</name>
</gene>
<accession>A0A3B1D7K1</accession>
<protein>
    <recommendedName>
        <fullName evidence="2">STAS domain-containing protein</fullName>
    </recommendedName>
</protein>
<organism evidence="1">
    <name type="scientific">hydrothermal vent metagenome</name>
    <dbReference type="NCBI Taxonomy" id="652676"/>
    <lineage>
        <taxon>unclassified sequences</taxon>
        <taxon>metagenomes</taxon>
        <taxon>ecological metagenomes</taxon>
    </lineage>
</organism>
<dbReference type="AlphaFoldDB" id="A0A3B1D7K1"/>
<evidence type="ECO:0000313" key="1">
    <source>
        <dbReference type="EMBL" id="VAX36682.1"/>
    </source>
</evidence>
<dbReference type="EMBL" id="UOGL01000073">
    <property type="protein sequence ID" value="VAX36682.1"/>
    <property type="molecule type" value="Genomic_DNA"/>
</dbReference>
<dbReference type="Gene3D" id="3.30.750.24">
    <property type="entry name" value="STAS domain"/>
    <property type="match status" value="1"/>
</dbReference>
<dbReference type="InterPro" id="IPR036513">
    <property type="entry name" value="STAS_dom_sf"/>
</dbReference>
<dbReference type="SUPFAM" id="SSF52091">
    <property type="entry name" value="SpoIIaa-like"/>
    <property type="match status" value="1"/>
</dbReference>
<sequence>MEMKKKWLTISEQAGVTVLDLKGMEIWDGADMALLREALTELVEEVGVRSIGINMQYVKYIPSGYFGMLYDLHEKRGVTVYLYTPQPNVEQMLWFQQFLLPTEEGTYLLHSEPAHQLLEEDASTWKEESPQWKTAEESLLSQ</sequence>
<name>A0A3B1D7K1_9ZZZZ</name>
<evidence type="ECO:0008006" key="2">
    <source>
        <dbReference type="Google" id="ProtNLM"/>
    </source>
</evidence>